<evidence type="ECO:0000313" key="3">
    <source>
        <dbReference type="EMBL" id="NIJ44783.1"/>
    </source>
</evidence>
<accession>A0ABX0U7Q1</accession>
<dbReference type="InterPro" id="IPR036514">
    <property type="entry name" value="SGNH_hydro_sf"/>
</dbReference>
<name>A0ABX0U7Q1_9FLAO</name>
<keyword evidence="1" id="KW-0732">Signal</keyword>
<feature type="signal peptide" evidence="1">
    <location>
        <begin position="1"/>
        <end position="17"/>
    </location>
</feature>
<dbReference type="InterPro" id="IPR013830">
    <property type="entry name" value="SGNH_hydro"/>
</dbReference>
<dbReference type="InterPro" id="IPR051532">
    <property type="entry name" value="Ester_Hydrolysis_Enzymes"/>
</dbReference>
<keyword evidence="4" id="KW-1185">Reference proteome</keyword>
<dbReference type="SUPFAM" id="SSF52266">
    <property type="entry name" value="SGNH hydrolase"/>
    <property type="match status" value="1"/>
</dbReference>
<feature type="chain" id="PRO_5045421513" evidence="1">
    <location>
        <begin position="18"/>
        <end position="306"/>
    </location>
</feature>
<evidence type="ECO:0000259" key="2">
    <source>
        <dbReference type="Pfam" id="PF13472"/>
    </source>
</evidence>
<dbReference type="EMBL" id="JAASQL010000001">
    <property type="protein sequence ID" value="NIJ44783.1"/>
    <property type="molecule type" value="Genomic_DNA"/>
</dbReference>
<protein>
    <submittedName>
        <fullName evidence="3">Lysophospholipase L1-like esterase</fullName>
    </submittedName>
</protein>
<gene>
    <name evidence="3" type="ORF">FHR24_001222</name>
</gene>
<evidence type="ECO:0000313" key="4">
    <source>
        <dbReference type="Proteomes" id="UP000745859"/>
    </source>
</evidence>
<dbReference type="PANTHER" id="PTHR30383:SF5">
    <property type="entry name" value="SGNH HYDROLASE-TYPE ESTERASE DOMAIN-CONTAINING PROTEIN"/>
    <property type="match status" value="1"/>
</dbReference>
<dbReference type="Gene3D" id="3.40.50.1110">
    <property type="entry name" value="SGNH hydrolase"/>
    <property type="match status" value="1"/>
</dbReference>
<dbReference type="Pfam" id="PF13472">
    <property type="entry name" value="Lipase_GDSL_2"/>
    <property type="match status" value="1"/>
</dbReference>
<dbReference type="CDD" id="cd01834">
    <property type="entry name" value="SGNH_hydrolase_like_2"/>
    <property type="match status" value="1"/>
</dbReference>
<dbReference type="PANTHER" id="PTHR30383">
    <property type="entry name" value="THIOESTERASE 1/PROTEASE 1/LYSOPHOSPHOLIPASE L1"/>
    <property type="match status" value="1"/>
</dbReference>
<feature type="domain" description="SGNH hydrolase-type esterase" evidence="2">
    <location>
        <begin position="32"/>
        <end position="220"/>
    </location>
</feature>
<proteinExistence type="predicted"/>
<sequence length="306" mass="35838">MKKLNFLFLFISISLTAQTVYKIPTDAKRILFLGNSITYQGDYISYLETILTLENPSIKREYINVGLPSETVSGLSEPDHAKGKFPRPDLRERLKRILDKTQPDFIFASYGINDGIYMPFDEKRFKKYKKGMMWLNHQITKRNIPVIYLTPIPYDKITNAAYSNVMDIYANWLMSLKYTNHWKVIDVHQGMKNQLLNERKTNPDFMFTRDGIHPKPQGHWIMTQQILSGLGIHTFTNFTTFNKALLKYNNGNSIFKLVDERQILMKDAWLTYTGHKRPNMNVGIPINEAQENYLKTEHKIKFLLNQ</sequence>
<organism evidence="3 4">
    <name type="scientific">Wenyingzhuangia heitensis</name>
    <dbReference type="NCBI Taxonomy" id="1487859"/>
    <lineage>
        <taxon>Bacteria</taxon>
        <taxon>Pseudomonadati</taxon>
        <taxon>Bacteroidota</taxon>
        <taxon>Flavobacteriia</taxon>
        <taxon>Flavobacteriales</taxon>
        <taxon>Flavobacteriaceae</taxon>
        <taxon>Wenyingzhuangia</taxon>
    </lineage>
</organism>
<dbReference type="RefSeq" id="WP_167185432.1">
    <property type="nucleotide sequence ID" value="NZ_JAASQL010000001.1"/>
</dbReference>
<comment type="caution">
    <text evidence="3">The sequence shown here is derived from an EMBL/GenBank/DDBJ whole genome shotgun (WGS) entry which is preliminary data.</text>
</comment>
<dbReference type="Proteomes" id="UP000745859">
    <property type="component" value="Unassembled WGS sequence"/>
</dbReference>
<reference evidence="3 4" key="1">
    <citation type="submission" date="2020-03" db="EMBL/GenBank/DDBJ databases">
        <title>Genomic Encyclopedia of Type Strains, Phase IV (KMG-IV): sequencing the most valuable type-strain genomes for metagenomic binning, comparative biology and taxonomic classification.</title>
        <authorList>
            <person name="Goeker M."/>
        </authorList>
    </citation>
    <scope>NUCLEOTIDE SEQUENCE [LARGE SCALE GENOMIC DNA]</scope>
    <source>
        <strain evidence="3 4">DSM 101599</strain>
    </source>
</reference>
<evidence type="ECO:0000256" key="1">
    <source>
        <dbReference type="SAM" id="SignalP"/>
    </source>
</evidence>